<evidence type="ECO:0000313" key="5">
    <source>
        <dbReference type="Proteomes" id="UP001589647"/>
    </source>
</evidence>
<proteinExistence type="predicted"/>
<protein>
    <submittedName>
        <fullName evidence="4">MCE family protein</fullName>
    </submittedName>
</protein>
<sequence length="326" mass="34325">MRRPLVLVLVLLTAAGCGFEGVASLPLPGGADLGDRPYPVTIQFADALDLVPRSACKVDDVTVGEVTGVELGRDWRADVVCQVRGDVALPDRTTAAISQTSLLGEKFVRLVPAGRGRLSGPIPVARTSTTAEVEEVLSAASLLVDGGGLDQVATLNHELGDVLDGRSARLKDLLRRLGAFAAGLDGSKRQIVRLIDELDDLTATLAAQRATIRTTATEIGPAVTLLKGQRTDLTAMLAALDRLGRTATRVVERSHADTLANLRHLRELLLNLDRARDSVADGLATAITFPFPGSASTMLRGDYGNTDLTVDASPSTALRNLLGGAR</sequence>
<feature type="domain" description="Mce/MlaD" evidence="3">
    <location>
        <begin position="37"/>
        <end position="112"/>
    </location>
</feature>
<dbReference type="Pfam" id="PF02470">
    <property type="entry name" value="MlaD"/>
    <property type="match status" value="1"/>
</dbReference>
<dbReference type="PROSITE" id="PS51257">
    <property type="entry name" value="PROKAR_LIPOPROTEIN"/>
    <property type="match status" value="1"/>
</dbReference>
<keyword evidence="1" id="KW-0175">Coiled coil</keyword>
<keyword evidence="5" id="KW-1185">Reference proteome</keyword>
<dbReference type="InterPro" id="IPR052336">
    <property type="entry name" value="MlaD_Phospholipid_Transporter"/>
</dbReference>
<keyword evidence="2" id="KW-0732">Signal</keyword>
<dbReference type="PANTHER" id="PTHR33371">
    <property type="entry name" value="INTERMEMBRANE PHOSPHOLIPID TRANSPORT SYSTEM BINDING PROTEIN MLAD-RELATED"/>
    <property type="match status" value="1"/>
</dbReference>
<evidence type="ECO:0000313" key="4">
    <source>
        <dbReference type="EMBL" id="MFB9206108.1"/>
    </source>
</evidence>
<dbReference type="EMBL" id="JBHMEI010000035">
    <property type="protein sequence ID" value="MFB9206108.1"/>
    <property type="molecule type" value="Genomic_DNA"/>
</dbReference>
<dbReference type="NCBIfam" id="TIGR00996">
    <property type="entry name" value="Mtu_fam_mce"/>
    <property type="match status" value="1"/>
</dbReference>
<feature type="chain" id="PRO_5046279117" evidence="2">
    <location>
        <begin position="21"/>
        <end position="326"/>
    </location>
</feature>
<dbReference type="PANTHER" id="PTHR33371:SF15">
    <property type="entry name" value="LIPOPROTEIN LPRN"/>
    <property type="match status" value="1"/>
</dbReference>
<evidence type="ECO:0000259" key="3">
    <source>
        <dbReference type="Pfam" id="PF02470"/>
    </source>
</evidence>
<dbReference type="InterPro" id="IPR003399">
    <property type="entry name" value="Mce/MlaD"/>
</dbReference>
<dbReference type="Proteomes" id="UP001589647">
    <property type="component" value="Unassembled WGS sequence"/>
</dbReference>
<feature type="signal peptide" evidence="2">
    <location>
        <begin position="1"/>
        <end position="20"/>
    </location>
</feature>
<reference evidence="4 5" key="1">
    <citation type="submission" date="2024-09" db="EMBL/GenBank/DDBJ databases">
        <authorList>
            <person name="Sun Q."/>
            <person name="Mori K."/>
        </authorList>
    </citation>
    <scope>NUCLEOTIDE SEQUENCE [LARGE SCALE GENOMIC DNA]</scope>
    <source>
        <strain evidence="4 5">CCM 3426</strain>
    </source>
</reference>
<dbReference type="InterPro" id="IPR005693">
    <property type="entry name" value="Mce"/>
</dbReference>
<name>A0ABV5ING9_9ACTN</name>
<dbReference type="RefSeq" id="WP_189652894.1">
    <property type="nucleotide sequence ID" value="NZ_BMRC01000033.1"/>
</dbReference>
<feature type="coiled-coil region" evidence="1">
    <location>
        <begin position="184"/>
        <end position="211"/>
    </location>
</feature>
<gene>
    <name evidence="4" type="ORF">ACFFV7_33285</name>
</gene>
<organism evidence="4 5">
    <name type="scientific">Nonomuraea spiralis</name>
    <dbReference type="NCBI Taxonomy" id="46182"/>
    <lineage>
        <taxon>Bacteria</taxon>
        <taxon>Bacillati</taxon>
        <taxon>Actinomycetota</taxon>
        <taxon>Actinomycetes</taxon>
        <taxon>Streptosporangiales</taxon>
        <taxon>Streptosporangiaceae</taxon>
        <taxon>Nonomuraea</taxon>
    </lineage>
</organism>
<evidence type="ECO:0000256" key="2">
    <source>
        <dbReference type="SAM" id="SignalP"/>
    </source>
</evidence>
<comment type="caution">
    <text evidence="4">The sequence shown here is derived from an EMBL/GenBank/DDBJ whole genome shotgun (WGS) entry which is preliminary data.</text>
</comment>
<accession>A0ABV5ING9</accession>
<evidence type="ECO:0000256" key="1">
    <source>
        <dbReference type="SAM" id="Coils"/>
    </source>
</evidence>